<evidence type="ECO:0000313" key="2">
    <source>
        <dbReference type="EMBL" id="WWT32248.1"/>
    </source>
</evidence>
<dbReference type="RefSeq" id="WP_240549621.1">
    <property type="nucleotide sequence ID" value="NZ_CP146275.1"/>
</dbReference>
<evidence type="ECO:0000256" key="1">
    <source>
        <dbReference type="SAM" id="SignalP"/>
    </source>
</evidence>
<dbReference type="SUPFAM" id="SSF53474">
    <property type="entry name" value="alpha/beta-Hydrolases"/>
    <property type="match status" value="1"/>
</dbReference>
<keyword evidence="1" id="KW-0732">Signal</keyword>
<organism evidence="2 3">
    <name type="scientific">Pelagibacterium nitratireducens</name>
    <dbReference type="NCBI Taxonomy" id="1046114"/>
    <lineage>
        <taxon>Bacteria</taxon>
        <taxon>Pseudomonadati</taxon>
        <taxon>Pseudomonadota</taxon>
        <taxon>Alphaproteobacteria</taxon>
        <taxon>Hyphomicrobiales</taxon>
        <taxon>Devosiaceae</taxon>
        <taxon>Pelagibacterium</taxon>
    </lineage>
</organism>
<protein>
    <recommendedName>
        <fullName evidence="4">O-phthalyl amidase</fullName>
    </recommendedName>
</protein>
<keyword evidence="3" id="KW-1185">Reference proteome</keyword>
<dbReference type="PROSITE" id="PS51318">
    <property type="entry name" value="TAT"/>
    <property type="match status" value="1"/>
</dbReference>
<gene>
    <name evidence="2" type="ORF">V6617_14715</name>
</gene>
<dbReference type="Proteomes" id="UP001369958">
    <property type="component" value="Chromosome"/>
</dbReference>
<accession>A0ABZ2I031</accession>
<feature type="signal peptide" evidence="1">
    <location>
        <begin position="1"/>
        <end position="35"/>
    </location>
</feature>
<dbReference type="InterPro" id="IPR006311">
    <property type="entry name" value="TAT_signal"/>
</dbReference>
<dbReference type="InterPro" id="IPR029058">
    <property type="entry name" value="AB_hydrolase_fold"/>
</dbReference>
<dbReference type="EMBL" id="CP146275">
    <property type="protein sequence ID" value="WWT32248.1"/>
    <property type="molecule type" value="Genomic_DNA"/>
</dbReference>
<name>A0ABZ2I031_9HYPH</name>
<dbReference type="Gene3D" id="3.40.50.1820">
    <property type="entry name" value="alpha/beta hydrolase"/>
    <property type="match status" value="1"/>
</dbReference>
<evidence type="ECO:0008006" key="4">
    <source>
        <dbReference type="Google" id="ProtNLM"/>
    </source>
</evidence>
<sequence length="472" mass="51776">MTFDTLEKSYRKYLKSGTAAFALLAMLAASPVAQAQKIEEISGTLPDGTAWLISVPTDWNGVLLRDLDYAANSQTERFTDLLSRGYAFAGLARHPMRPWQYDPQREIHNLEAVQTIFEEQYDPEWVLAFGCSGAGFVSLAAAEDFSDRIDGAVVLSAHIPVWIMNSYLDGWFAMQTLLADAYEEAGLGSASDLRIVNMPNGAGSDGRTIGDIQASWRSAVETLGETPEGRARLALAFAIGQWSPWEAADQPFPDPLTSEALSDQLVPSALRLTGTVGGQSRVMFENAASGQQLSGNEGIDYAAFYDTASPIMKELVEHLYAEAGLDIGEDIERINSAPRIAASDYALDYWSQPGRTADGDLQVPTIRVHSLGDNSIPYSLMQGYQALVEEKGTTDLYRQSLLKFTDHCGFEASETTALVEVMMERLETGEWPDTSPEALNAVAAELDLGEARFMEEDGWRVEEYNRTWIAGE</sequence>
<feature type="chain" id="PRO_5045231057" description="O-phthalyl amidase" evidence="1">
    <location>
        <begin position="36"/>
        <end position="472"/>
    </location>
</feature>
<reference evidence="2 3" key="1">
    <citation type="submission" date="2024-02" db="EMBL/GenBank/DDBJ databases">
        <title>Complete genome sequence of Pelagibacterium nitratireducens ZH15.</title>
        <authorList>
            <person name="Zhao L.H."/>
        </authorList>
    </citation>
    <scope>NUCLEOTIDE SEQUENCE [LARGE SCALE GENOMIC DNA]</scope>
    <source>
        <strain evidence="2 3">ZH15</strain>
    </source>
</reference>
<evidence type="ECO:0000313" key="3">
    <source>
        <dbReference type="Proteomes" id="UP001369958"/>
    </source>
</evidence>
<proteinExistence type="predicted"/>